<keyword evidence="4 7" id="KW-0812">Transmembrane</keyword>
<reference evidence="9 10" key="1">
    <citation type="submission" date="2020-08" db="EMBL/GenBank/DDBJ databases">
        <title>Cohnella phylogeny.</title>
        <authorList>
            <person name="Dunlap C."/>
        </authorList>
    </citation>
    <scope>NUCLEOTIDE SEQUENCE [LARGE SCALE GENOMIC DNA]</scope>
    <source>
        <strain evidence="9 10">DSM 25239</strain>
    </source>
</reference>
<dbReference type="Pfam" id="PF00528">
    <property type="entry name" value="BPD_transp_1"/>
    <property type="match status" value="1"/>
</dbReference>
<name>A0A841U5Q9_9BACL</name>
<dbReference type="InterPro" id="IPR051393">
    <property type="entry name" value="ABC_transporter_permease"/>
</dbReference>
<evidence type="ECO:0000313" key="9">
    <source>
        <dbReference type="EMBL" id="MBB6693364.1"/>
    </source>
</evidence>
<accession>A0A841U5Q9</accession>
<dbReference type="AlphaFoldDB" id="A0A841U5Q9"/>
<evidence type="ECO:0000313" key="10">
    <source>
        <dbReference type="Proteomes" id="UP000553776"/>
    </source>
</evidence>
<evidence type="ECO:0000256" key="4">
    <source>
        <dbReference type="ARBA" id="ARBA00022692"/>
    </source>
</evidence>
<feature type="transmembrane region" description="Helical" evidence="7">
    <location>
        <begin position="285"/>
        <end position="304"/>
    </location>
</feature>
<protein>
    <submittedName>
        <fullName evidence="9">Sugar ABC transporter permease</fullName>
    </submittedName>
</protein>
<keyword evidence="6 7" id="KW-0472">Membrane</keyword>
<dbReference type="Proteomes" id="UP000553776">
    <property type="component" value="Unassembled WGS sequence"/>
</dbReference>
<dbReference type="InterPro" id="IPR035906">
    <property type="entry name" value="MetI-like_sf"/>
</dbReference>
<keyword evidence="10" id="KW-1185">Reference proteome</keyword>
<dbReference type="EMBL" id="JACJVR010000071">
    <property type="protein sequence ID" value="MBB6693364.1"/>
    <property type="molecule type" value="Genomic_DNA"/>
</dbReference>
<organism evidence="9 10">
    <name type="scientific">Cohnella xylanilytica</name>
    <dbReference type="NCBI Taxonomy" id="557555"/>
    <lineage>
        <taxon>Bacteria</taxon>
        <taxon>Bacillati</taxon>
        <taxon>Bacillota</taxon>
        <taxon>Bacilli</taxon>
        <taxon>Bacillales</taxon>
        <taxon>Paenibacillaceae</taxon>
        <taxon>Cohnella</taxon>
    </lineage>
</organism>
<comment type="subcellular location">
    <subcellularLocation>
        <location evidence="1 7">Cell membrane</location>
        <topology evidence="1 7">Multi-pass membrane protein</topology>
    </subcellularLocation>
</comment>
<keyword evidence="3" id="KW-1003">Cell membrane</keyword>
<evidence type="ECO:0000256" key="5">
    <source>
        <dbReference type="ARBA" id="ARBA00022989"/>
    </source>
</evidence>
<feature type="transmembrane region" description="Helical" evidence="7">
    <location>
        <begin position="129"/>
        <end position="150"/>
    </location>
</feature>
<gene>
    <name evidence="9" type="ORF">H7B90_18320</name>
</gene>
<dbReference type="InterPro" id="IPR000515">
    <property type="entry name" value="MetI-like"/>
</dbReference>
<feature type="transmembrane region" description="Helical" evidence="7">
    <location>
        <begin position="177"/>
        <end position="201"/>
    </location>
</feature>
<dbReference type="PROSITE" id="PS50928">
    <property type="entry name" value="ABC_TM1"/>
    <property type="match status" value="1"/>
</dbReference>
<dbReference type="RefSeq" id="WP_185137349.1">
    <property type="nucleotide sequence ID" value="NZ_JACJVR010000071.1"/>
</dbReference>
<dbReference type="GO" id="GO:0005886">
    <property type="term" value="C:plasma membrane"/>
    <property type="evidence" value="ECO:0007669"/>
    <property type="project" value="UniProtKB-SubCell"/>
</dbReference>
<evidence type="ECO:0000256" key="6">
    <source>
        <dbReference type="ARBA" id="ARBA00023136"/>
    </source>
</evidence>
<feature type="domain" description="ABC transmembrane type-1" evidence="8">
    <location>
        <begin position="92"/>
        <end position="303"/>
    </location>
</feature>
<feature type="transmembrane region" description="Helical" evidence="7">
    <location>
        <begin position="96"/>
        <end position="117"/>
    </location>
</feature>
<keyword evidence="5 7" id="KW-1133">Transmembrane helix</keyword>
<comment type="similarity">
    <text evidence="7">Belongs to the binding-protein-dependent transport system permease family.</text>
</comment>
<evidence type="ECO:0000256" key="1">
    <source>
        <dbReference type="ARBA" id="ARBA00004651"/>
    </source>
</evidence>
<dbReference type="CDD" id="cd06261">
    <property type="entry name" value="TM_PBP2"/>
    <property type="match status" value="1"/>
</dbReference>
<comment type="caution">
    <text evidence="9">The sequence shown here is derived from an EMBL/GenBank/DDBJ whole genome shotgun (WGS) entry which is preliminary data.</text>
</comment>
<feature type="transmembrane region" description="Helical" evidence="7">
    <location>
        <begin position="222"/>
        <end position="247"/>
    </location>
</feature>
<dbReference type="PANTHER" id="PTHR30193:SF37">
    <property type="entry name" value="INNER MEMBRANE ABC TRANSPORTER PERMEASE PROTEIN YCJO"/>
    <property type="match status" value="1"/>
</dbReference>
<evidence type="ECO:0000256" key="2">
    <source>
        <dbReference type="ARBA" id="ARBA00022448"/>
    </source>
</evidence>
<dbReference type="GO" id="GO:0055085">
    <property type="term" value="P:transmembrane transport"/>
    <property type="evidence" value="ECO:0007669"/>
    <property type="project" value="InterPro"/>
</dbReference>
<evidence type="ECO:0000259" key="8">
    <source>
        <dbReference type="PROSITE" id="PS50928"/>
    </source>
</evidence>
<feature type="transmembrane region" description="Helical" evidence="7">
    <location>
        <begin position="32"/>
        <end position="54"/>
    </location>
</feature>
<sequence>MERASSVPAIAGRRRLGLRRAARFGYRTKRRAFICGGLLLPLLYFVGVRLYPILYSFDVSFREWELLSPEKPFVGLANYESLLGDPDFLRSVANTLYYVAAGVPAQLATGLAVALLLRRIGRLRGLYRAAYFIPYITSIVAVSWVFRWILMKNGVLNGLLLKLGLDAQPLLYSTSQAIHLVLATMVWQSVGFQMLVFLAGLENIPKEYEEAASIDGAGAWRRFFGVTLPLLRPVVLFSAVIAGIGYLQSFAQVLNMTSGGPLNSTSSIVLRVYDMAFKSFDMGRASAATVILFVLILALTLIQWKALNRKIEH</sequence>
<keyword evidence="2 7" id="KW-0813">Transport</keyword>
<dbReference type="SUPFAM" id="SSF161098">
    <property type="entry name" value="MetI-like"/>
    <property type="match status" value="1"/>
</dbReference>
<evidence type="ECO:0000256" key="3">
    <source>
        <dbReference type="ARBA" id="ARBA00022475"/>
    </source>
</evidence>
<evidence type="ECO:0000256" key="7">
    <source>
        <dbReference type="RuleBase" id="RU363032"/>
    </source>
</evidence>
<dbReference type="Gene3D" id="1.10.3720.10">
    <property type="entry name" value="MetI-like"/>
    <property type="match status" value="1"/>
</dbReference>
<proteinExistence type="inferred from homology"/>
<dbReference type="PANTHER" id="PTHR30193">
    <property type="entry name" value="ABC TRANSPORTER PERMEASE PROTEIN"/>
    <property type="match status" value="1"/>
</dbReference>